<dbReference type="EMBL" id="JBHTBJ010000021">
    <property type="protein sequence ID" value="MFC7277331.1"/>
    <property type="molecule type" value="Genomic_DNA"/>
</dbReference>
<dbReference type="InterPro" id="IPR019734">
    <property type="entry name" value="TPR_rpt"/>
</dbReference>
<dbReference type="Proteomes" id="UP001596548">
    <property type="component" value="Unassembled WGS sequence"/>
</dbReference>
<keyword evidence="2" id="KW-0805">Transcription regulation</keyword>
<dbReference type="SUPFAM" id="SSF48452">
    <property type="entry name" value="TPR-like"/>
    <property type="match status" value="3"/>
</dbReference>
<dbReference type="InterPro" id="IPR027417">
    <property type="entry name" value="P-loop_NTPase"/>
</dbReference>
<evidence type="ECO:0000256" key="3">
    <source>
        <dbReference type="ARBA" id="ARBA00023125"/>
    </source>
</evidence>
<dbReference type="PANTHER" id="PTHR35807:SF1">
    <property type="entry name" value="TRANSCRIPTIONAL REGULATOR REDD"/>
    <property type="match status" value="1"/>
</dbReference>
<keyword evidence="3" id="KW-0238">DNA-binding</keyword>
<dbReference type="InterPro" id="IPR051677">
    <property type="entry name" value="AfsR-DnrI-RedD_regulator"/>
</dbReference>
<keyword evidence="9" id="KW-1185">Reference proteome</keyword>
<evidence type="ECO:0000313" key="8">
    <source>
        <dbReference type="EMBL" id="MFC7277331.1"/>
    </source>
</evidence>
<comment type="caution">
    <text evidence="8">The sequence shown here is derived from an EMBL/GenBank/DDBJ whole genome shotgun (WGS) entry which is preliminary data.</text>
</comment>
<dbReference type="Pfam" id="PF13424">
    <property type="entry name" value="TPR_12"/>
    <property type="match status" value="1"/>
</dbReference>
<name>A0ABW2HZY3_9ACTN</name>
<dbReference type="Gene3D" id="1.10.10.10">
    <property type="entry name" value="Winged helix-like DNA-binding domain superfamily/Winged helix DNA-binding domain"/>
    <property type="match status" value="1"/>
</dbReference>
<dbReference type="InterPro" id="IPR036388">
    <property type="entry name" value="WH-like_DNA-bd_sf"/>
</dbReference>
<comment type="similarity">
    <text evidence="1">Belongs to the AfsR/DnrI/RedD regulatory family.</text>
</comment>
<feature type="region of interest" description="Disordered" evidence="5">
    <location>
        <begin position="1"/>
        <end position="25"/>
    </location>
</feature>
<dbReference type="CDD" id="cd15831">
    <property type="entry name" value="BTAD"/>
    <property type="match status" value="1"/>
</dbReference>
<dbReference type="SMART" id="SM00028">
    <property type="entry name" value="TPR"/>
    <property type="match status" value="6"/>
</dbReference>
<feature type="domain" description="OmpR/PhoB-type" evidence="6">
    <location>
        <begin position="46"/>
        <end position="122"/>
    </location>
</feature>
<evidence type="ECO:0000256" key="4">
    <source>
        <dbReference type="ARBA" id="ARBA00023163"/>
    </source>
</evidence>
<proteinExistence type="inferred from homology"/>
<keyword evidence="4" id="KW-0804">Transcription</keyword>
<protein>
    <submittedName>
        <fullName evidence="8">BTAD domain-containing putative transcriptional regulator</fullName>
    </submittedName>
</protein>
<dbReference type="PANTHER" id="PTHR35807">
    <property type="entry name" value="TRANSCRIPTIONAL REGULATOR REDD-RELATED"/>
    <property type="match status" value="1"/>
</dbReference>
<feature type="domain" description="Bacterial transcriptional activator" evidence="7">
    <location>
        <begin position="129"/>
        <end position="272"/>
    </location>
</feature>
<dbReference type="InterPro" id="IPR011990">
    <property type="entry name" value="TPR-like_helical_dom_sf"/>
</dbReference>
<dbReference type="SUPFAM" id="SSF46894">
    <property type="entry name" value="C-terminal effector domain of the bipartite response regulators"/>
    <property type="match status" value="1"/>
</dbReference>
<dbReference type="SMART" id="SM00862">
    <property type="entry name" value="Trans_reg_C"/>
    <property type="match status" value="1"/>
</dbReference>
<dbReference type="SMART" id="SM01043">
    <property type="entry name" value="BTAD"/>
    <property type="match status" value="1"/>
</dbReference>
<gene>
    <name evidence="8" type="ORF">ACFQS1_25340</name>
</gene>
<dbReference type="PRINTS" id="PR00364">
    <property type="entry name" value="DISEASERSIST"/>
</dbReference>
<accession>A0ABW2HZY3</accession>
<evidence type="ECO:0000256" key="1">
    <source>
        <dbReference type="ARBA" id="ARBA00005820"/>
    </source>
</evidence>
<dbReference type="SUPFAM" id="SSF52540">
    <property type="entry name" value="P-loop containing nucleoside triphosphate hydrolases"/>
    <property type="match status" value="1"/>
</dbReference>
<evidence type="ECO:0000256" key="5">
    <source>
        <dbReference type="SAM" id="MobiDB-lite"/>
    </source>
</evidence>
<evidence type="ECO:0000313" key="9">
    <source>
        <dbReference type="Proteomes" id="UP001596548"/>
    </source>
</evidence>
<organism evidence="8 9">
    <name type="scientific">Paractinoplanes rhizophilus</name>
    <dbReference type="NCBI Taxonomy" id="1416877"/>
    <lineage>
        <taxon>Bacteria</taxon>
        <taxon>Bacillati</taxon>
        <taxon>Actinomycetota</taxon>
        <taxon>Actinomycetes</taxon>
        <taxon>Micromonosporales</taxon>
        <taxon>Micromonosporaceae</taxon>
        <taxon>Paractinoplanes</taxon>
    </lineage>
</organism>
<sequence length="1010" mass="109105">MASGRIRTDGRSDERRILPAGRRPPAVSGTRIRFRLLGPFEVEIDGDVVDVGRPRQQAVLAALAIVPYRTVVIERLITTVYGADPPPTAKAQVQICVSALRRLFAGHGQESMITTRPGGYALRAADDDVDLRRFEALVAEGRARRGDAPEAAVTAYRSALALWRGPALGGLDSEAMRAVAHRLDEQRLAVIEECIDLELGLGRHRDVLIELTTLAAEHPVREQLQGQLMLALHHAGRPADALEVYHRTRRVLVDELGIEPGPRLRRLQRAVLAGRTSLDIPPPKPGGDVTHGTPPEAAVPTPRLLPTDIADFTGRDAEIDAAGSALTGAPDPGVVPIVVVSGRPGVGKTALAVHLGHRVADRYPDGQLFADLRGPSGRPADPAEILGRFLRVLGVPGMALPEGTDARAELYRHRLAGRRMLVVLDNAGDERQILSLLPGTPPSAVLVTGRQRFGGLPATAYVEVGLFEPRTAMDLLSRMVGAERVAAEPEAAATLADLCGHLPLALRIAGARLVGRPHWTVEHLVTRLLDQGRRLAELQYGPWGVRAGLALSYEGLSGDARRLLRRLAVADFGHIRSWMAAALLESDHAGASDLLDELADARLLDPDAGGRRYRLHDLVRVYAGERLRAEEPGPEQAAALARVLGGLLFLAERANRPHAEGDITISAGVAARWALPDEVTARLLASPRTWLDEERHTLTTGIRLAAEANHTALSWELAYAASWVFEEQADVEEWRMAVEVALGRAEAAGDPQGQATMLYCLGSAHLFQQRYDAARRPLERAAALFRHSGDEQSRALPLRNLAYLDRLRGDLDAAAARYTEALALLRRGPYPVGVAYVLHGLARISLERGNGEAALRMLEEALTLSRQGGTRRVEAQVHCRLGELWLSLGTWDRAAGAFTEALAALHDVDDSVGRVHALRGRGIAYAQSGRRAEAAEALGEALQTAARIRNPLLQARCLVALADLALAGGDWRPARAHLYQALEHLRAVNVPPDKEHVLALLAKVEAMAAG</sequence>
<reference evidence="9" key="1">
    <citation type="journal article" date="2019" name="Int. J. Syst. Evol. Microbiol.">
        <title>The Global Catalogue of Microorganisms (GCM) 10K type strain sequencing project: providing services to taxonomists for standard genome sequencing and annotation.</title>
        <authorList>
            <consortium name="The Broad Institute Genomics Platform"/>
            <consortium name="The Broad Institute Genome Sequencing Center for Infectious Disease"/>
            <person name="Wu L."/>
            <person name="Ma J."/>
        </authorList>
    </citation>
    <scope>NUCLEOTIDE SEQUENCE [LARGE SCALE GENOMIC DNA]</scope>
    <source>
        <strain evidence="9">XZYJT-10</strain>
    </source>
</reference>
<dbReference type="RefSeq" id="WP_378972770.1">
    <property type="nucleotide sequence ID" value="NZ_JBHTBJ010000021.1"/>
</dbReference>
<dbReference type="Gene3D" id="3.40.50.300">
    <property type="entry name" value="P-loop containing nucleotide triphosphate hydrolases"/>
    <property type="match status" value="1"/>
</dbReference>
<evidence type="ECO:0000259" key="6">
    <source>
        <dbReference type="SMART" id="SM00862"/>
    </source>
</evidence>
<dbReference type="InterPro" id="IPR005158">
    <property type="entry name" value="BTAD"/>
</dbReference>
<feature type="compositionally biased region" description="Basic and acidic residues" evidence="5">
    <location>
        <begin position="1"/>
        <end position="17"/>
    </location>
</feature>
<dbReference type="Gene3D" id="1.25.40.10">
    <property type="entry name" value="Tetratricopeptide repeat domain"/>
    <property type="match status" value="2"/>
</dbReference>
<dbReference type="InterPro" id="IPR016032">
    <property type="entry name" value="Sig_transdc_resp-reg_C-effctor"/>
</dbReference>
<dbReference type="InterPro" id="IPR001867">
    <property type="entry name" value="OmpR/PhoB-type_DNA-bd"/>
</dbReference>
<feature type="region of interest" description="Disordered" evidence="5">
    <location>
        <begin position="276"/>
        <end position="299"/>
    </location>
</feature>
<evidence type="ECO:0000259" key="7">
    <source>
        <dbReference type="SMART" id="SM01043"/>
    </source>
</evidence>
<dbReference type="Pfam" id="PF03704">
    <property type="entry name" value="BTAD"/>
    <property type="match status" value="1"/>
</dbReference>
<evidence type="ECO:0000256" key="2">
    <source>
        <dbReference type="ARBA" id="ARBA00023015"/>
    </source>
</evidence>